<feature type="compositionally biased region" description="Polar residues" evidence="1">
    <location>
        <begin position="340"/>
        <end position="350"/>
    </location>
</feature>
<proteinExistence type="predicted"/>
<accession>A5BLK7</accession>
<feature type="compositionally biased region" description="Acidic residues" evidence="1">
    <location>
        <begin position="1"/>
        <end position="11"/>
    </location>
</feature>
<gene>
    <name evidence="2" type="ORF">VITISV_007991</name>
</gene>
<feature type="region of interest" description="Disordered" evidence="1">
    <location>
        <begin position="420"/>
        <end position="470"/>
    </location>
</feature>
<feature type="region of interest" description="Disordered" evidence="1">
    <location>
        <begin position="324"/>
        <end position="350"/>
    </location>
</feature>
<feature type="region of interest" description="Disordered" evidence="1">
    <location>
        <begin position="90"/>
        <end position="116"/>
    </location>
</feature>
<dbReference type="AlphaFoldDB" id="A5BLK7"/>
<reference evidence="2" key="1">
    <citation type="journal article" date="2007" name="PLoS ONE">
        <title>The first genome sequence of an elite grapevine cultivar (Pinot noir Vitis vinifera L.): coping with a highly heterozygous genome.</title>
        <authorList>
            <person name="Velasco R."/>
            <person name="Zharkikh A."/>
            <person name="Troggio M."/>
            <person name="Cartwright D.A."/>
            <person name="Cestaro A."/>
            <person name="Pruss D."/>
            <person name="Pindo M."/>
            <person name="FitzGerald L.M."/>
            <person name="Vezzulli S."/>
            <person name="Reid J."/>
            <person name="Malacarne G."/>
            <person name="Iliev D."/>
            <person name="Coppola G."/>
            <person name="Wardell B."/>
            <person name="Micheletti D."/>
            <person name="Macalma T."/>
            <person name="Facci M."/>
            <person name="Mitchell J.T."/>
            <person name="Perazzolli M."/>
            <person name="Eldredge G."/>
            <person name="Gatto P."/>
            <person name="Oyzerski R."/>
            <person name="Moretto M."/>
            <person name="Gutin N."/>
            <person name="Stefanini M."/>
            <person name="Chen Y."/>
            <person name="Segala C."/>
            <person name="Davenport C."/>
            <person name="Dematte L."/>
            <person name="Mraz A."/>
            <person name="Battilana J."/>
            <person name="Stormo K."/>
            <person name="Costa F."/>
            <person name="Tao Q."/>
            <person name="Si-Ammour A."/>
            <person name="Harkins T."/>
            <person name="Lackey A."/>
            <person name="Perbost C."/>
            <person name="Taillon B."/>
            <person name="Stella A."/>
            <person name="Solovyev V."/>
            <person name="Fawcett J.A."/>
            <person name="Sterck L."/>
            <person name="Vandepoele K."/>
            <person name="Grando S.M."/>
            <person name="Toppo S."/>
            <person name="Moser C."/>
            <person name="Lanchbury J."/>
            <person name="Bogden R."/>
            <person name="Skolnick M."/>
            <person name="Sgaramella V."/>
            <person name="Bhatnagar S.K."/>
            <person name="Fontana P."/>
            <person name="Gutin A."/>
            <person name="Van de Peer Y."/>
            <person name="Salamini F."/>
            <person name="Viola R."/>
        </authorList>
    </citation>
    <scope>NUCLEOTIDE SEQUENCE</scope>
</reference>
<feature type="region of interest" description="Disordered" evidence="1">
    <location>
        <begin position="1"/>
        <end position="56"/>
    </location>
</feature>
<organism evidence="2">
    <name type="scientific">Vitis vinifera</name>
    <name type="common">Grape</name>
    <dbReference type="NCBI Taxonomy" id="29760"/>
    <lineage>
        <taxon>Eukaryota</taxon>
        <taxon>Viridiplantae</taxon>
        <taxon>Streptophyta</taxon>
        <taxon>Embryophyta</taxon>
        <taxon>Tracheophyta</taxon>
        <taxon>Spermatophyta</taxon>
        <taxon>Magnoliopsida</taxon>
        <taxon>eudicotyledons</taxon>
        <taxon>Gunneridae</taxon>
        <taxon>Pentapetalae</taxon>
        <taxon>rosids</taxon>
        <taxon>Vitales</taxon>
        <taxon>Vitaceae</taxon>
        <taxon>Viteae</taxon>
        <taxon>Vitis</taxon>
    </lineage>
</organism>
<evidence type="ECO:0000313" key="2">
    <source>
        <dbReference type="EMBL" id="CAN61529.1"/>
    </source>
</evidence>
<protein>
    <submittedName>
        <fullName evidence="2">Uncharacterized protein</fullName>
    </submittedName>
</protein>
<name>A5BLK7_VITVI</name>
<sequence>MNDGNGEDTDPESPSGFSLSEPPISRHRNQRNVARSSMYKGKSKMVATPGKLPVKRTRSVRARTLSNFSASPATPSEQHVVVQSTIAKAPAPTPVTKSAPPLSRPPQFQFTKAPKKKLATGAREDCSGRKFHEECYYDFKAFAASSLTKFSTELCCQYFLEPFMVPRPFFYPRIIREFYRTMTSRGVYPPSVIYFEIDGRQGMLNSEMVARALDIPFTPPNPAEFQPITRTEAAEMVRIVSQNQSINTHAVLRREIDSKFWFLDHVLRSNVYPCQHAMQRREQILEALFRIISGQCGHLLIYSWLPCSTLKIREVYTVSRWQDFGDGEDTPPRPPVATTPGATSTPQNPDTAAHILASLSSTPNIGPSTSDGYVHISAEAFNQLLTRLDMIQENQANIQLTQRQLVQRVDELTMAVQQWTSSSEKPASVHDAHPLSIPPTQETNSTTRESTVPTTILTPSEITPSHPSHT</sequence>
<feature type="compositionally biased region" description="Polar residues" evidence="1">
    <location>
        <begin position="438"/>
        <end position="470"/>
    </location>
</feature>
<evidence type="ECO:0000256" key="1">
    <source>
        <dbReference type="SAM" id="MobiDB-lite"/>
    </source>
</evidence>
<dbReference type="EMBL" id="AM463734">
    <property type="protein sequence ID" value="CAN61529.1"/>
    <property type="molecule type" value="Genomic_DNA"/>
</dbReference>